<evidence type="ECO:0000256" key="4">
    <source>
        <dbReference type="PROSITE-ProRule" id="PRU00076"/>
    </source>
</evidence>
<dbReference type="GO" id="GO:0004867">
    <property type="term" value="F:serine-type endopeptidase inhibitor activity"/>
    <property type="evidence" value="ECO:0007669"/>
    <property type="project" value="UniProtKB-KW"/>
</dbReference>
<dbReference type="SMART" id="SM00131">
    <property type="entry name" value="KU"/>
    <property type="match status" value="1"/>
</dbReference>
<feature type="compositionally biased region" description="Acidic residues" evidence="5">
    <location>
        <begin position="1903"/>
        <end position="1914"/>
    </location>
</feature>
<evidence type="ECO:0000256" key="3">
    <source>
        <dbReference type="ARBA" id="ARBA00023157"/>
    </source>
</evidence>
<dbReference type="PROSITE" id="PS01186">
    <property type="entry name" value="EGF_2"/>
    <property type="match status" value="1"/>
</dbReference>
<keyword evidence="4" id="KW-0245">EGF-like domain</keyword>
<feature type="domain" description="Laminin G" evidence="7">
    <location>
        <begin position="1253"/>
        <end position="1456"/>
    </location>
</feature>
<gene>
    <name evidence="10" type="ORF">QE152_g311</name>
</gene>
<keyword evidence="6" id="KW-1133">Transmembrane helix</keyword>
<evidence type="ECO:0000256" key="1">
    <source>
        <dbReference type="ARBA" id="ARBA00022690"/>
    </source>
</evidence>
<feature type="disulfide bond" evidence="4">
    <location>
        <begin position="1465"/>
        <end position="1482"/>
    </location>
</feature>
<feature type="compositionally biased region" description="Basic and acidic residues" evidence="5">
    <location>
        <begin position="1853"/>
        <end position="1878"/>
    </location>
</feature>
<dbReference type="Pfam" id="PF00014">
    <property type="entry name" value="Kunitz_BPTI"/>
    <property type="match status" value="1"/>
</dbReference>
<feature type="domain" description="Laminin G" evidence="7">
    <location>
        <begin position="190"/>
        <end position="386"/>
    </location>
</feature>
<feature type="domain" description="Laminin G" evidence="7">
    <location>
        <begin position="1030"/>
        <end position="1204"/>
    </location>
</feature>
<feature type="region of interest" description="Disordered" evidence="5">
    <location>
        <begin position="1839"/>
        <end position="1890"/>
    </location>
</feature>
<feature type="domain" description="BPTI/Kunitz inhibitor" evidence="9">
    <location>
        <begin position="109"/>
        <end position="160"/>
    </location>
</feature>
<dbReference type="SMART" id="SM00282">
    <property type="entry name" value="LamG"/>
    <property type="match status" value="6"/>
</dbReference>
<proteinExistence type="predicted"/>
<dbReference type="SMART" id="SM00181">
    <property type="entry name" value="EGF"/>
    <property type="match status" value="4"/>
</dbReference>
<dbReference type="InterPro" id="IPR013320">
    <property type="entry name" value="ConA-like_dom_sf"/>
</dbReference>
<evidence type="ECO:0000259" key="7">
    <source>
        <dbReference type="PROSITE" id="PS50025"/>
    </source>
</evidence>
<dbReference type="Proteomes" id="UP001458880">
    <property type="component" value="Unassembled WGS sequence"/>
</dbReference>
<evidence type="ECO:0000313" key="10">
    <source>
        <dbReference type="EMBL" id="KAK9759043.1"/>
    </source>
</evidence>
<dbReference type="Pfam" id="PF00008">
    <property type="entry name" value="EGF"/>
    <property type="match status" value="1"/>
</dbReference>
<dbReference type="InterPro" id="IPR002223">
    <property type="entry name" value="Kunitz_BPTI"/>
</dbReference>
<comment type="caution">
    <text evidence="10">The sequence shown here is derived from an EMBL/GenBank/DDBJ whole genome shotgun (WGS) entry which is preliminary data.</text>
</comment>
<dbReference type="CDD" id="cd00054">
    <property type="entry name" value="EGF_CA"/>
    <property type="match status" value="2"/>
</dbReference>
<evidence type="ECO:0000256" key="5">
    <source>
        <dbReference type="SAM" id="MobiDB-lite"/>
    </source>
</evidence>
<accession>A0AAW1NFJ0</accession>
<dbReference type="CDD" id="cd00110">
    <property type="entry name" value="LamG"/>
    <property type="match status" value="4"/>
</dbReference>
<dbReference type="SUPFAM" id="SSF49899">
    <property type="entry name" value="Concanavalin A-like lectins/glucanases"/>
    <property type="match status" value="6"/>
</dbReference>
<comment type="caution">
    <text evidence="4">Lacks conserved residue(s) required for the propagation of feature annotation.</text>
</comment>
<dbReference type="InterPro" id="IPR036880">
    <property type="entry name" value="Kunitz_BPTI_sf"/>
</dbReference>
<evidence type="ECO:0000256" key="6">
    <source>
        <dbReference type="SAM" id="Phobius"/>
    </source>
</evidence>
<feature type="domain" description="EGF-like" evidence="8">
    <location>
        <begin position="782"/>
        <end position="820"/>
    </location>
</feature>
<feature type="domain" description="Laminin G" evidence="7">
    <location>
        <begin position="607"/>
        <end position="780"/>
    </location>
</feature>
<dbReference type="Gene3D" id="4.10.410.10">
    <property type="entry name" value="Pancreatic trypsin inhibitor Kunitz domain"/>
    <property type="match status" value="1"/>
</dbReference>
<dbReference type="InterPro" id="IPR000742">
    <property type="entry name" value="EGF"/>
</dbReference>
<dbReference type="PROSITE" id="PS50279">
    <property type="entry name" value="BPTI_KUNITZ_2"/>
    <property type="match status" value="1"/>
</dbReference>
<reference evidence="10 11" key="1">
    <citation type="journal article" date="2024" name="BMC Genomics">
        <title>De novo assembly and annotation of Popillia japonica's genome with initial clues to its potential as an invasive pest.</title>
        <authorList>
            <person name="Cucini C."/>
            <person name="Boschi S."/>
            <person name="Funari R."/>
            <person name="Cardaioli E."/>
            <person name="Iannotti N."/>
            <person name="Marturano G."/>
            <person name="Paoli F."/>
            <person name="Bruttini M."/>
            <person name="Carapelli A."/>
            <person name="Frati F."/>
            <person name="Nardi F."/>
        </authorList>
    </citation>
    <scope>NUCLEOTIDE SEQUENCE [LARGE SCALE GENOMIC DNA]</scope>
    <source>
        <strain evidence="10">DMR45628</strain>
    </source>
</reference>
<feature type="domain" description="Laminin G" evidence="7">
    <location>
        <begin position="1497"/>
        <end position="1693"/>
    </location>
</feature>
<dbReference type="PROSITE" id="PS50026">
    <property type="entry name" value="EGF_3"/>
    <property type="match status" value="4"/>
</dbReference>
<evidence type="ECO:0000259" key="8">
    <source>
        <dbReference type="PROSITE" id="PS50026"/>
    </source>
</evidence>
<dbReference type="Gene3D" id="2.10.25.10">
    <property type="entry name" value="Laminin"/>
    <property type="match status" value="3"/>
</dbReference>
<dbReference type="PANTHER" id="PTHR15036">
    <property type="entry name" value="PIKACHURIN-LIKE PROTEIN"/>
    <property type="match status" value="1"/>
</dbReference>
<dbReference type="PANTHER" id="PTHR15036:SF49">
    <property type="entry name" value="AXOTACTIN"/>
    <property type="match status" value="1"/>
</dbReference>
<feature type="domain" description="EGF-like" evidence="8">
    <location>
        <begin position="1457"/>
        <end position="1495"/>
    </location>
</feature>
<feature type="compositionally biased region" description="Basic and acidic residues" evidence="5">
    <location>
        <begin position="1937"/>
        <end position="1956"/>
    </location>
</feature>
<dbReference type="GO" id="GO:0016020">
    <property type="term" value="C:membrane"/>
    <property type="evidence" value="ECO:0007669"/>
    <property type="project" value="UniProtKB-SubCell"/>
</dbReference>
<dbReference type="FunFam" id="2.10.25.10:FF:000459">
    <property type="entry name" value="Axotactin, isoform B"/>
    <property type="match status" value="1"/>
</dbReference>
<sequence>MTKDAVTNRSAYDSKLLNLSEFILLHYVTNNLLMVLSLSDLYISYVCNQRTAIAGIGELHKNAFNCFCDVISTSSRKKFRGDMLATIAVTSLLLTMSSVKAEQESAERCPGPPDRGPCNEHLTKWAYDVEQKMCVMFTWGGCAGNDKNRFDTKEQCRNSCEIQPDTGIKVAVPKADRGAELTFQETGTQTTFMFAQSNTFIQIDGDIIQTFQLRLCRQISFKFRTRLPHGLLAYHNVKVPSGVSLEPYALYIIVQQGQLKVVHVYGKHSTALTVGRGLNRDEWHSVTVRIDVHSATLIAMVDDLKDETELKGLDKDNNYGVTANVTSVILIGGLSSEERLHGVKYIIESFVGCIKDVVLSTGKSASDLLRITPLIATKHENVQEGCHDRCNSYDNLCFKGSRCINHYNMLSCDCFGTDYEGEYCDIYTATVLTLRGSSYVSYRVYDWKDRVHSAVNRFSMMFKTRFDDSALFYASGGEQDIDHYIAASIHNNSVYVDIDFGKEPMSVALGQYTDLKEWNNLTIFHVYDQIHISLNRERYTLNITGNPLLYIDPEIYIAGGPELRKKKGLRSINNFAGSIKYVFFNDISIIYELKKMNPKVHYIGILSTEFVEDDVKVIPVTYPFASSHIWWPNNYTDRLSLSFDFKTTSNLSVLASCEVKTGYYWEVRVVNDEVRFELSDTNKNTTHLITVKKKRGMWHTLKLNYKNNEIFLSVDNKQNKEKLSDLTFAIGDKIKIGSGSRTNTGAVGCMRDIIVNDVHLEPRSVLQTERVVGEVTLDDCRFVDPCRRPNTCEHGGKCSVKEDKLICDCTGMGYIGKNCHFARYRKTCEELALLGYTKPDVYLIDIDGNGIFPPAHVRCEFQSVEDSTKTIVEHNLPSQIDVRSHIEKDFKFTIKYREFTPAMLQELVSHSLNFQLSQYIRYDCFQAPLDLHSNTWFISSANETVDFIGDVKRGTCPCSIDRKCENYTQWCNCDDIKDEKWNADEGYYTKTNSLGITEMFFLQQNNLSPKAIGRITLGPLECVETNTQRYVVTFTTSQSYIEVPGWRKGDLAFSFRTTGKNAVLLYQPPIRPNYPSFMVALTSDFQLTFNFTLNTGVSKELVIVSGRRLNGGEWHKLWIDYNKYHVRLMINEDTQMVDLKPEEEFGPFEGSMFIGGAPLNYLKQSKTSVHQGLIGCFRGLVVNEEILDIHSYMSVHLSEIIKDCKPSCVPNPCKNGAQCKELWSSFECICPNPWAYSGTYCEQNINTDGVMFTQPESFIKKNYLTSDQQDDKDALKKIFQETVLINLRTYDDTSLILYANDHLNNFMHISLYNGTEVVYMFNHGNEIQNITVKCAELNSSVSIQLAITRTENSTTLHVNEYNNSIPLGVLLLEDYSNKPWTNPEKEIIAPQRPPAPPTEYFQLNIGGYDSETLLKVSAATYLPGYVGCMRGLKVGDHILNFASMVENNTEGVIPHCNMKCDALPCKNEGVCIEDFRNQLHTCNCEHTSYYGEFCSTEKGADFSGESILWRSYFLNGSVDHVKVHLAFSTMDIRNKDTALLLLQTENNRSYYLLVALSREGYLIFQEDREGAVFSTTVQNKSFINGARHFVYYRRDGNESELFVDKEPVPMDQIPAETFNPVSEMGANEVKIGGHNTSDPRFAIYKAYSGCLSNIFIEVNEHVMKPLEEYMLFTKTGAEKVNVTNSHGVRSAQCSANFDVSRKQEQKNANFDVPHKIPTGPTNLNISQFYQGKDKTWVEDAPQRIQYISMYTTKSVEEDGKGKIVVITLSVFFVIVIICCAYELYRNDKQYRRRKELETDANILWSKEQAAKILDKTADTTTQNGKIPIKNGTLEKLNNKAPNVTAPEIPTIVEKPEHESQAPKRAEKKEKRISFRDSAAELDWDQPSESSELLNKIHDINEEDENEEAELDWDQPSESSELLNKIHDINEEDENEDHVDHTHRDIDSIDSKEDVRSVKLSTARPRNKGPPPHSNPLATRLPFMIDENINIETSNI</sequence>
<keyword evidence="2" id="KW-0722">Serine protease inhibitor</keyword>
<feature type="domain" description="Laminin G" evidence="7">
    <location>
        <begin position="429"/>
        <end position="611"/>
    </location>
</feature>
<keyword evidence="6" id="KW-0812">Transmembrane</keyword>
<keyword evidence="6" id="KW-0472">Membrane</keyword>
<evidence type="ECO:0000313" key="11">
    <source>
        <dbReference type="Proteomes" id="UP001458880"/>
    </source>
</evidence>
<feature type="domain" description="EGF-like" evidence="8">
    <location>
        <begin position="387"/>
        <end position="425"/>
    </location>
</feature>
<feature type="domain" description="EGF-like" evidence="8">
    <location>
        <begin position="1205"/>
        <end position="1242"/>
    </location>
</feature>
<evidence type="ECO:0000256" key="2">
    <source>
        <dbReference type="ARBA" id="ARBA00022900"/>
    </source>
</evidence>
<feature type="transmembrane region" description="Helical" evidence="6">
    <location>
        <begin position="1763"/>
        <end position="1784"/>
    </location>
</feature>
<keyword evidence="11" id="KW-1185">Reference proteome</keyword>
<evidence type="ECO:0000259" key="9">
    <source>
        <dbReference type="PROSITE" id="PS50279"/>
    </source>
</evidence>
<keyword evidence="3 4" id="KW-1015">Disulfide bond</keyword>
<dbReference type="Gene3D" id="2.60.120.200">
    <property type="match status" value="6"/>
</dbReference>
<dbReference type="SUPFAM" id="SSF57362">
    <property type="entry name" value="BPTI-like"/>
    <property type="match status" value="1"/>
</dbReference>
<keyword evidence="1" id="KW-0646">Protease inhibitor</keyword>
<dbReference type="Pfam" id="PF02210">
    <property type="entry name" value="Laminin_G_2"/>
    <property type="match status" value="6"/>
</dbReference>
<dbReference type="FunFam" id="4.10.410.10:FF:000020">
    <property type="entry name" value="Collagen, type VI, alpha 3"/>
    <property type="match status" value="1"/>
</dbReference>
<name>A0AAW1NFJ0_POPJA</name>
<dbReference type="InterPro" id="IPR001791">
    <property type="entry name" value="Laminin_G"/>
</dbReference>
<feature type="region of interest" description="Disordered" evidence="5">
    <location>
        <begin position="1903"/>
        <end position="1979"/>
    </location>
</feature>
<protein>
    <submittedName>
        <fullName evidence="10">Laminin G domain</fullName>
    </submittedName>
</protein>
<dbReference type="InterPro" id="IPR050372">
    <property type="entry name" value="Neurexin-related_CASP"/>
</dbReference>
<organism evidence="10 11">
    <name type="scientific">Popillia japonica</name>
    <name type="common">Japanese beetle</name>
    <dbReference type="NCBI Taxonomy" id="7064"/>
    <lineage>
        <taxon>Eukaryota</taxon>
        <taxon>Metazoa</taxon>
        <taxon>Ecdysozoa</taxon>
        <taxon>Arthropoda</taxon>
        <taxon>Hexapoda</taxon>
        <taxon>Insecta</taxon>
        <taxon>Pterygota</taxon>
        <taxon>Neoptera</taxon>
        <taxon>Endopterygota</taxon>
        <taxon>Coleoptera</taxon>
        <taxon>Polyphaga</taxon>
        <taxon>Scarabaeiformia</taxon>
        <taxon>Scarabaeidae</taxon>
        <taxon>Rutelinae</taxon>
        <taxon>Popillia</taxon>
    </lineage>
</organism>
<dbReference type="PROSITE" id="PS50025">
    <property type="entry name" value="LAM_G_DOMAIN"/>
    <property type="match status" value="6"/>
</dbReference>
<dbReference type="EMBL" id="JASPKY010000002">
    <property type="protein sequence ID" value="KAK9759043.1"/>
    <property type="molecule type" value="Genomic_DNA"/>
</dbReference>